<dbReference type="PANTHER" id="PTHR33308:SF9">
    <property type="entry name" value="PEPTIDOGLYCAN HYDROLASE FLGJ"/>
    <property type="match status" value="1"/>
</dbReference>
<evidence type="ECO:0000256" key="4">
    <source>
        <dbReference type="ARBA" id="ARBA00007974"/>
    </source>
</evidence>
<dbReference type="NCBIfam" id="TIGR02541">
    <property type="entry name" value="flagell_FlgJ"/>
    <property type="match status" value="1"/>
</dbReference>
<comment type="function">
    <text evidence="1">Flagellum-specific muramidase which hydrolyzes the peptidoglycan layer to assemble the rod structure in the periplasmic space.</text>
</comment>
<dbReference type="GO" id="GO:0044780">
    <property type="term" value="P:bacterial-type flagellum assembly"/>
    <property type="evidence" value="ECO:0007669"/>
    <property type="project" value="InterPro"/>
</dbReference>
<dbReference type="InterPro" id="IPR013377">
    <property type="entry name" value="FlgJ"/>
</dbReference>
<dbReference type="GO" id="GO:0016798">
    <property type="term" value="F:hydrolase activity, acting on glycosyl bonds"/>
    <property type="evidence" value="ECO:0007669"/>
    <property type="project" value="UniProtKB-KW"/>
</dbReference>
<dbReference type="InterPro" id="IPR019301">
    <property type="entry name" value="Flagellar_prot_FlgJ_N"/>
</dbReference>
<comment type="subcellular location">
    <subcellularLocation>
        <location evidence="2">Periplasm</location>
    </subcellularLocation>
</comment>
<evidence type="ECO:0000313" key="13">
    <source>
        <dbReference type="EMBL" id="CRL60291.1"/>
    </source>
</evidence>
<comment type="similarity">
    <text evidence="4">In the C-terminal section; belongs to the glycosyl hydrolase 73 family.</text>
</comment>
<sequence length="328" mass="35952">MKDLSLLSSMPNVSTPAYDSNALNKLKYQVGQNADQQGLRQVAQQLEGVFVQMMLKSMRDAIPQESMFNSESTKMYTSLYDQQIAQDLSQKGLGFADMIEKQLSAKVTMDPSEMAGKTPMPLDGSDIFQSMPTQALGQIYRAMQPYQNAIESTIGKLKGLSESSASFASKLLGPAKQATEGTGVHHLLVVAQAALESGWGKREILTGDGKPSYNLFGIKAGRSWKGPVTNIMTTEVIDGKSIKMRDNFRVYGSYVEAIQDYLRLITESPRYAKVPQAQTPEQAAYRIQEAGYATDPGYAKKLVSIIGQLKGSGEQVAKTYTHDLSDLF</sequence>
<dbReference type="GO" id="GO:0071555">
    <property type="term" value="P:cell wall organization"/>
    <property type="evidence" value="ECO:0007669"/>
    <property type="project" value="UniProtKB-KW"/>
</dbReference>
<dbReference type="GO" id="GO:0042597">
    <property type="term" value="C:periplasmic space"/>
    <property type="evidence" value="ECO:0007669"/>
    <property type="project" value="UniProtKB-SubCell"/>
</dbReference>
<comment type="similarity">
    <text evidence="3">In the N-terminal section; belongs to the FlgJ family.</text>
</comment>
<evidence type="ECO:0000259" key="12">
    <source>
        <dbReference type="SMART" id="SM00047"/>
    </source>
</evidence>
<proteinExistence type="inferred from homology"/>
<keyword evidence="9" id="KW-0326">Glycosidase</keyword>
<feature type="domain" description="Mannosyl-glycoprotein endo-beta-N-acetylglucosamidase-like" evidence="12">
    <location>
        <begin position="157"/>
        <end position="321"/>
    </location>
</feature>
<dbReference type="Proteomes" id="UP000183920">
    <property type="component" value="Unassembled WGS sequence"/>
</dbReference>
<evidence type="ECO:0000313" key="14">
    <source>
        <dbReference type="Proteomes" id="UP000183920"/>
    </source>
</evidence>
<keyword evidence="10" id="KW-0961">Cell wall biogenesis/degradation</keyword>
<gene>
    <name evidence="13" type="primary">flgJ</name>
    <name evidence="13" type="ORF">BN1804_00863</name>
</gene>
<dbReference type="EMBL" id="CVRY01000002">
    <property type="protein sequence ID" value="CRL60291.1"/>
    <property type="molecule type" value="Genomic_DNA"/>
</dbReference>
<dbReference type="Gene3D" id="2.10.70.40">
    <property type="entry name" value="peptidoglycan hydrolase"/>
    <property type="match status" value="1"/>
</dbReference>
<evidence type="ECO:0000256" key="1">
    <source>
        <dbReference type="ARBA" id="ARBA00002954"/>
    </source>
</evidence>
<dbReference type="Gene3D" id="1.10.530.10">
    <property type="match status" value="1"/>
</dbReference>
<evidence type="ECO:0000256" key="8">
    <source>
        <dbReference type="ARBA" id="ARBA00022801"/>
    </source>
</evidence>
<dbReference type="SMART" id="SM00047">
    <property type="entry name" value="LYZ2"/>
    <property type="match status" value="1"/>
</dbReference>
<evidence type="ECO:0000256" key="2">
    <source>
        <dbReference type="ARBA" id="ARBA00004418"/>
    </source>
</evidence>
<dbReference type="Pfam" id="PF10135">
    <property type="entry name" value="Rod-binding"/>
    <property type="match status" value="1"/>
</dbReference>
<dbReference type="InterPro" id="IPR051056">
    <property type="entry name" value="Glycosyl_Hydrolase_73"/>
</dbReference>
<dbReference type="AlphaFoldDB" id="A0A0G4Q3S7"/>
<keyword evidence="8 13" id="KW-0378">Hydrolase</keyword>
<dbReference type="RefSeq" id="WP_072063108.1">
    <property type="nucleotide sequence ID" value="NZ_CVRY01000002.1"/>
</dbReference>
<organism evidence="13 14">
    <name type="scientific">Proteus penneri</name>
    <dbReference type="NCBI Taxonomy" id="102862"/>
    <lineage>
        <taxon>Bacteria</taxon>
        <taxon>Pseudomonadati</taxon>
        <taxon>Pseudomonadota</taxon>
        <taxon>Gammaproteobacteria</taxon>
        <taxon>Enterobacterales</taxon>
        <taxon>Morganellaceae</taxon>
        <taxon>Proteus</taxon>
    </lineage>
</organism>
<evidence type="ECO:0000256" key="11">
    <source>
        <dbReference type="ARBA" id="ARBA00030835"/>
    </source>
</evidence>
<dbReference type="InterPro" id="IPR002901">
    <property type="entry name" value="MGlyc_endo_b_GlcNAc-like_dom"/>
</dbReference>
<evidence type="ECO:0000256" key="10">
    <source>
        <dbReference type="ARBA" id="ARBA00023316"/>
    </source>
</evidence>
<keyword evidence="7" id="KW-1005">Bacterial flagellum biogenesis</keyword>
<evidence type="ECO:0000256" key="9">
    <source>
        <dbReference type="ARBA" id="ARBA00023295"/>
    </source>
</evidence>
<name>A0A0G4Q3S7_9GAMM</name>
<dbReference type="PANTHER" id="PTHR33308">
    <property type="entry name" value="PEPTIDOGLYCAN HYDROLASE FLGJ"/>
    <property type="match status" value="1"/>
</dbReference>
<evidence type="ECO:0000256" key="6">
    <source>
        <dbReference type="ARBA" id="ARBA00022764"/>
    </source>
</evidence>
<dbReference type="GO" id="GO:0004040">
    <property type="term" value="F:amidase activity"/>
    <property type="evidence" value="ECO:0007669"/>
    <property type="project" value="InterPro"/>
</dbReference>
<evidence type="ECO:0000256" key="5">
    <source>
        <dbReference type="ARBA" id="ARBA00013433"/>
    </source>
</evidence>
<protein>
    <recommendedName>
        <fullName evidence="5">Peptidoglycan hydrolase FlgJ</fullName>
    </recommendedName>
    <alternativeName>
        <fullName evidence="11">Muramidase FlgJ</fullName>
    </alternativeName>
</protein>
<dbReference type="PRINTS" id="PR01002">
    <property type="entry name" value="FLGFLGJ"/>
</dbReference>
<keyword evidence="6" id="KW-0574">Periplasm</keyword>
<evidence type="ECO:0000256" key="7">
    <source>
        <dbReference type="ARBA" id="ARBA00022795"/>
    </source>
</evidence>
<dbReference type="Pfam" id="PF01832">
    <property type="entry name" value="Glucosaminidase"/>
    <property type="match status" value="1"/>
</dbReference>
<evidence type="ECO:0000256" key="3">
    <source>
        <dbReference type="ARBA" id="ARBA00006880"/>
    </source>
</evidence>
<accession>A0A0G4Q3S7</accession>
<dbReference type="GO" id="GO:0071973">
    <property type="term" value="P:bacterial-type flagellum-dependent cell motility"/>
    <property type="evidence" value="ECO:0007669"/>
    <property type="project" value="TreeGrafter"/>
</dbReference>
<reference evidence="14" key="1">
    <citation type="submission" date="2015-06" db="EMBL/GenBank/DDBJ databases">
        <authorList>
            <person name="Urmite Genomes"/>
        </authorList>
    </citation>
    <scope>NUCLEOTIDE SEQUENCE [LARGE SCALE GENOMIC DNA]</scope>
    <source>
        <strain evidence="14">CSUR P1867</strain>
    </source>
</reference>